<feature type="binding site" evidence="4">
    <location>
        <position position="116"/>
    </location>
    <ligand>
        <name>substrate</name>
    </ligand>
</feature>
<dbReference type="PANTHER" id="PTHR38683">
    <property type="entry name" value="CHORISMATE PYRUVATE-LYASE"/>
    <property type="match status" value="1"/>
</dbReference>
<keyword evidence="4 5" id="KW-0670">Pyruvate</keyword>
<dbReference type="RefSeq" id="WP_055733842.1">
    <property type="nucleotide sequence ID" value="NZ_BMDY01000016.1"/>
</dbReference>
<evidence type="ECO:0000256" key="4">
    <source>
        <dbReference type="HAMAP-Rule" id="MF_01632"/>
    </source>
</evidence>
<feature type="binding site" evidence="4">
    <location>
        <position position="169"/>
    </location>
    <ligand>
        <name>substrate</name>
    </ligand>
</feature>
<dbReference type="PANTHER" id="PTHR38683:SF1">
    <property type="entry name" value="CHORISMATE PYRUVATE-LYASE"/>
    <property type="match status" value="1"/>
</dbReference>
<organism evidence="5 6">
    <name type="scientific">Agarivorans gilvus</name>
    <dbReference type="NCBI Taxonomy" id="680279"/>
    <lineage>
        <taxon>Bacteria</taxon>
        <taxon>Pseudomonadati</taxon>
        <taxon>Pseudomonadota</taxon>
        <taxon>Gammaproteobacteria</taxon>
        <taxon>Alteromonadales</taxon>
        <taxon>Alteromonadaceae</taxon>
        <taxon>Agarivorans</taxon>
    </lineage>
</organism>
<evidence type="ECO:0000256" key="3">
    <source>
        <dbReference type="ARBA" id="ARBA00023239"/>
    </source>
</evidence>
<accession>A0ABQ1I3L8</accession>
<dbReference type="EMBL" id="BMDY01000016">
    <property type="protein sequence ID" value="GGB11841.1"/>
    <property type="molecule type" value="Genomic_DNA"/>
</dbReference>
<evidence type="ECO:0000256" key="2">
    <source>
        <dbReference type="ARBA" id="ARBA00022688"/>
    </source>
</evidence>
<gene>
    <name evidence="4 5" type="primary">ubiC</name>
    <name evidence="5" type="ORF">GCM10007414_26680</name>
</gene>
<comment type="catalytic activity">
    <reaction evidence="4">
        <text>chorismate = 4-hydroxybenzoate + pyruvate</text>
        <dbReference type="Rhea" id="RHEA:16505"/>
        <dbReference type="ChEBI" id="CHEBI:15361"/>
        <dbReference type="ChEBI" id="CHEBI:17879"/>
        <dbReference type="ChEBI" id="CHEBI:29748"/>
        <dbReference type="EC" id="4.1.3.40"/>
    </reaction>
</comment>
<dbReference type="HAMAP" id="MF_01632">
    <property type="entry name" value="UbiC"/>
    <property type="match status" value="1"/>
</dbReference>
<reference evidence="6" key="1">
    <citation type="journal article" date="2019" name="Int. J. Syst. Evol. Microbiol.">
        <title>The Global Catalogue of Microorganisms (GCM) 10K type strain sequencing project: providing services to taxonomists for standard genome sequencing and annotation.</title>
        <authorList>
            <consortium name="The Broad Institute Genomics Platform"/>
            <consortium name="The Broad Institute Genome Sequencing Center for Infectious Disease"/>
            <person name="Wu L."/>
            <person name="Ma J."/>
        </authorList>
    </citation>
    <scope>NUCLEOTIDE SEQUENCE [LARGE SCALE GENOMIC DNA]</scope>
    <source>
        <strain evidence="6">CGMCC 1.10131</strain>
    </source>
</reference>
<dbReference type="Gene3D" id="3.40.1410.10">
    <property type="entry name" value="Chorismate lyase-like"/>
    <property type="match status" value="1"/>
</dbReference>
<keyword evidence="2 4" id="KW-0831">Ubiquinone biosynthesis</keyword>
<keyword evidence="6" id="KW-1185">Reference proteome</keyword>
<sequence length="187" mass="20449">MTINYSQPCGADGNWQAPQHFVFPSPVLADWLQYPGSLTARLREHCQQFSIKVLYEGFSEIAPHEQLALACAGPYWVREVLLCCDGVNWVFARSIIPQSSLEGDAAAVSQLADKPLGELLFTGQGQRQSIELCQIAAASSIYQYADSSQPLWGRRSRFLLANAPLLVAEIFLPDCAAYRGDPGVAAS</sequence>
<comment type="caution">
    <text evidence="5">The sequence shown here is derived from an EMBL/GenBank/DDBJ whole genome shotgun (WGS) entry which is preliminary data.</text>
</comment>
<dbReference type="Pfam" id="PF04345">
    <property type="entry name" value="Chor_lyase"/>
    <property type="match status" value="1"/>
</dbReference>
<dbReference type="InterPro" id="IPR028978">
    <property type="entry name" value="Chorismate_lyase_/UTRA_dom_sf"/>
</dbReference>
<comment type="caution">
    <text evidence="4">Lacks conserved residue(s) required for the propagation of feature annotation.</text>
</comment>
<comment type="function">
    <text evidence="4">Removes the pyruvyl group from chorismate, with concomitant aromatization of the ring, to provide 4-hydroxybenzoate (4HB) for the ubiquinone pathway.</text>
</comment>
<dbReference type="InterPro" id="IPR007440">
    <property type="entry name" value="Chorismate--pyruvate_lyase"/>
</dbReference>
<evidence type="ECO:0000256" key="1">
    <source>
        <dbReference type="ARBA" id="ARBA00022490"/>
    </source>
</evidence>
<feature type="binding site" evidence="4">
    <location>
        <position position="78"/>
    </location>
    <ligand>
        <name>substrate</name>
    </ligand>
</feature>
<keyword evidence="1 4" id="KW-0963">Cytoplasm</keyword>
<evidence type="ECO:0000313" key="6">
    <source>
        <dbReference type="Proteomes" id="UP000651977"/>
    </source>
</evidence>
<dbReference type="Proteomes" id="UP000651977">
    <property type="component" value="Unassembled WGS sequence"/>
</dbReference>
<comment type="subcellular location">
    <subcellularLocation>
        <location evidence="4">Cytoplasm</location>
    </subcellularLocation>
</comment>
<dbReference type="EC" id="4.1.3.40" evidence="4"/>
<evidence type="ECO:0000313" key="5">
    <source>
        <dbReference type="EMBL" id="GGB11841.1"/>
    </source>
</evidence>
<proteinExistence type="inferred from homology"/>
<keyword evidence="3 4" id="KW-0456">Lyase</keyword>
<comment type="similarity">
    <text evidence="4">Belongs to the UbiC family.</text>
</comment>
<comment type="pathway">
    <text evidence="4">Cofactor biosynthesis; ubiquinone biosynthesis.</text>
</comment>
<name>A0ABQ1I3L8_9ALTE</name>
<protein>
    <recommendedName>
        <fullName evidence="4">Probable chorismate pyruvate-lyase</fullName>
        <shortName evidence="4">CL</shortName>
        <shortName evidence="4">CPL</shortName>
        <ecNumber evidence="4">4.1.3.40</ecNumber>
    </recommendedName>
</protein>
<dbReference type="SUPFAM" id="SSF64288">
    <property type="entry name" value="Chorismate lyase-like"/>
    <property type="match status" value="1"/>
</dbReference>